<proteinExistence type="inferred from homology"/>
<protein>
    <recommendedName>
        <fullName evidence="4">Large ribosomal subunit protein uL10</fullName>
    </recommendedName>
    <alternativeName>
        <fullName evidence="5">50S ribosomal protein L10</fullName>
    </alternativeName>
</protein>
<evidence type="ECO:0000256" key="2">
    <source>
        <dbReference type="ARBA" id="ARBA00022980"/>
    </source>
</evidence>
<evidence type="ECO:0000313" key="6">
    <source>
        <dbReference type="EMBL" id="OGY69811.1"/>
    </source>
</evidence>
<dbReference type="PANTHER" id="PTHR11560">
    <property type="entry name" value="39S RIBOSOMAL PROTEIN L10, MITOCHONDRIAL"/>
    <property type="match status" value="1"/>
</dbReference>
<organism evidence="6 7">
    <name type="scientific">Candidatus Harrisonbacteria bacterium RIFOXYD1_FULL_40_9</name>
    <dbReference type="NCBI Taxonomy" id="1798412"/>
    <lineage>
        <taxon>Bacteria</taxon>
        <taxon>Candidatus Harrisoniibacteriota</taxon>
    </lineage>
</organism>
<accession>A0A1G1ZZB1</accession>
<dbReference type="Gene3D" id="6.10.250.290">
    <property type="match status" value="1"/>
</dbReference>
<dbReference type="Pfam" id="PF00466">
    <property type="entry name" value="Ribosomal_L10"/>
    <property type="match status" value="1"/>
</dbReference>
<dbReference type="InterPro" id="IPR047865">
    <property type="entry name" value="Ribosomal_uL10_bac_type"/>
</dbReference>
<dbReference type="CDD" id="cd05797">
    <property type="entry name" value="Ribosomal_L10"/>
    <property type="match status" value="1"/>
</dbReference>
<dbReference type="EMBL" id="MHJO01000004">
    <property type="protein sequence ID" value="OGY69811.1"/>
    <property type="molecule type" value="Genomic_DNA"/>
</dbReference>
<dbReference type="SUPFAM" id="SSF160369">
    <property type="entry name" value="Ribosomal protein L10-like"/>
    <property type="match status" value="1"/>
</dbReference>
<dbReference type="AlphaFoldDB" id="A0A1G1ZZB1"/>
<keyword evidence="3" id="KW-0687">Ribonucleoprotein</keyword>
<dbReference type="GO" id="GO:1990904">
    <property type="term" value="C:ribonucleoprotein complex"/>
    <property type="evidence" value="ECO:0007669"/>
    <property type="project" value="UniProtKB-KW"/>
</dbReference>
<evidence type="ECO:0000256" key="1">
    <source>
        <dbReference type="ARBA" id="ARBA00008889"/>
    </source>
</evidence>
<reference evidence="6 7" key="1">
    <citation type="journal article" date="2016" name="Nat. Commun.">
        <title>Thousands of microbial genomes shed light on interconnected biogeochemical processes in an aquifer system.</title>
        <authorList>
            <person name="Anantharaman K."/>
            <person name="Brown C.T."/>
            <person name="Hug L.A."/>
            <person name="Sharon I."/>
            <person name="Castelle C.J."/>
            <person name="Probst A.J."/>
            <person name="Thomas B.C."/>
            <person name="Singh A."/>
            <person name="Wilkins M.J."/>
            <person name="Karaoz U."/>
            <person name="Brodie E.L."/>
            <person name="Williams K.H."/>
            <person name="Hubbard S.S."/>
            <person name="Banfield J.F."/>
        </authorList>
    </citation>
    <scope>NUCLEOTIDE SEQUENCE [LARGE SCALE GENOMIC DNA]</scope>
</reference>
<evidence type="ECO:0000256" key="3">
    <source>
        <dbReference type="ARBA" id="ARBA00023274"/>
    </source>
</evidence>
<sequence>MALTKTQKTTIIEKVRNDAKNARTLCFVNFGSIGVKDLSKLRVLARSLGSHFQVIKKSLLSRVLDEAGIKMSEDVLVGQVGIVFSSAALPDIAGPIHKLFKSLAKVPQVTGAYEVDMRNFVNKTQFKAIAQLPSREVLLTQLVYILGSPIRSFMYVVGDETQGLVAKRKAQ</sequence>
<evidence type="ECO:0000256" key="4">
    <source>
        <dbReference type="ARBA" id="ARBA00035202"/>
    </source>
</evidence>
<dbReference type="Gene3D" id="3.30.70.1730">
    <property type="match status" value="1"/>
</dbReference>
<evidence type="ECO:0000313" key="7">
    <source>
        <dbReference type="Proteomes" id="UP000176611"/>
    </source>
</evidence>
<dbReference type="GO" id="GO:0005840">
    <property type="term" value="C:ribosome"/>
    <property type="evidence" value="ECO:0007669"/>
    <property type="project" value="UniProtKB-KW"/>
</dbReference>
<gene>
    <name evidence="6" type="ORF">A2586_02740</name>
</gene>
<dbReference type="InterPro" id="IPR043141">
    <property type="entry name" value="Ribosomal_uL10-like_sf"/>
</dbReference>
<dbReference type="NCBIfam" id="NF000955">
    <property type="entry name" value="PRK00099.1-1"/>
    <property type="match status" value="1"/>
</dbReference>
<dbReference type="InterPro" id="IPR001790">
    <property type="entry name" value="Ribosomal_uL10"/>
</dbReference>
<evidence type="ECO:0000256" key="5">
    <source>
        <dbReference type="ARBA" id="ARBA00035502"/>
    </source>
</evidence>
<comment type="caution">
    <text evidence="6">The sequence shown here is derived from an EMBL/GenBank/DDBJ whole genome shotgun (WGS) entry which is preliminary data.</text>
</comment>
<name>A0A1G1ZZB1_9BACT</name>
<dbReference type="Proteomes" id="UP000176611">
    <property type="component" value="Unassembled WGS sequence"/>
</dbReference>
<comment type="similarity">
    <text evidence="1">Belongs to the universal ribosomal protein uL10 family.</text>
</comment>
<keyword evidence="2 6" id="KW-0689">Ribosomal protein</keyword>